<dbReference type="AlphaFoldDB" id="A0A9W8G3D4"/>
<name>A0A9W8G3D4_9FUNG</name>
<gene>
    <name evidence="2" type="ORF">GGI25_006056</name>
</gene>
<reference evidence="2" key="1">
    <citation type="submission" date="2022-07" db="EMBL/GenBank/DDBJ databases">
        <title>Phylogenomic reconstructions and comparative analyses of Kickxellomycotina fungi.</title>
        <authorList>
            <person name="Reynolds N.K."/>
            <person name="Stajich J.E."/>
            <person name="Barry K."/>
            <person name="Grigoriev I.V."/>
            <person name="Crous P."/>
            <person name="Smith M.E."/>
        </authorList>
    </citation>
    <scope>NUCLEOTIDE SEQUENCE</scope>
    <source>
        <strain evidence="2">NRRL 3115</strain>
    </source>
</reference>
<proteinExistence type="predicted"/>
<dbReference type="OrthoDB" id="6220758at2759"/>
<sequence>MLYTARLIARMPATNGMAQARHIHHQTAISAPGLFGRFFGGKDKKVAELADQQAEETTNEGTADGFDNYDNPLEEKREPLRPKFHPNLKYTIDQLEDKVKKVLKKSKVDLDDTNWKATGLVQKEIKLKVLSGIMKDIKLPVTNRALNNIQTVDDLINELIQKPVAKDLGHPVAKFYAEKAEELPVNMKFEPFKKGTRKLHAHQ</sequence>
<comment type="caution">
    <text evidence="2">The sequence shown here is derived from an EMBL/GenBank/DDBJ whole genome shotgun (WGS) entry which is preliminary data.</text>
</comment>
<accession>A0A9W8G3D4</accession>
<protein>
    <submittedName>
        <fullName evidence="2">Uncharacterized protein</fullName>
    </submittedName>
</protein>
<dbReference type="Proteomes" id="UP001151518">
    <property type="component" value="Unassembled WGS sequence"/>
</dbReference>
<dbReference type="EMBL" id="JANBTW010000142">
    <property type="protein sequence ID" value="KAJ2669716.1"/>
    <property type="molecule type" value="Genomic_DNA"/>
</dbReference>
<evidence type="ECO:0000313" key="3">
    <source>
        <dbReference type="Proteomes" id="UP001151518"/>
    </source>
</evidence>
<evidence type="ECO:0000256" key="1">
    <source>
        <dbReference type="SAM" id="MobiDB-lite"/>
    </source>
</evidence>
<evidence type="ECO:0000313" key="2">
    <source>
        <dbReference type="EMBL" id="KAJ2669716.1"/>
    </source>
</evidence>
<feature type="region of interest" description="Disordered" evidence="1">
    <location>
        <begin position="51"/>
        <end position="79"/>
    </location>
</feature>
<organism evidence="2 3">
    <name type="scientific">Coemansia spiralis</name>
    <dbReference type="NCBI Taxonomy" id="417178"/>
    <lineage>
        <taxon>Eukaryota</taxon>
        <taxon>Fungi</taxon>
        <taxon>Fungi incertae sedis</taxon>
        <taxon>Zoopagomycota</taxon>
        <taxon>Kickxellomycotina</taxon>
        <taxon>Kickxellomycetes</taxon>
        <taxon>Kickxellales</taxon>
        <taxon>Kickxellaceae</taxon>
        <taxon>Coemansia</taxon>
    </lineage>
</organism>